<accession>T0L836</accession>
<dbReference type="OrthoDB" id="544685at2759"/>
<dbReference type="Proteomes" id="UP000053780">
    <property type="component" value="Unassembled WGS sequence"/>
</dbReference>
<reference evidence="1 2" key="1">
    <citation type="journal article" date="2013" name="BMC Genomics">
        <title>Genome sequencing and comparative genomics of honey bee microsporidia, Nosema apis reveal novel insights into host-parasite interactions.</title>
        <authorList>
            <person name="Chen Yp."/>
            <person name="Pettis J.S."/>
            <person name="Zhao Y."/>
            <person name="Liu X."/>
            <person name="Tallon L.J."/>
            <person name="Sadzewicz L.D."/>
            <person name="Li R."/>
            <person name="Zheng H."/>
            <person name="Huang S."/>
            <person name="Zhang X."/>
            <person name="Hamilton M.C."/>
            <person name="Pernal S.F."/>
            <person name="Melathopoulos A.P."/>
            <person name="Yan X."/>
            <person name="Evans J.D."/>
        </authorList>
    </citation>
    <scope>NUCLEOTIDE SEQUENCE [LARGE SCALE GENOMIC DNA]</scope>
    <source>
        <strain evidence="1 2">BRL 01</strain>
    </source>
</reference>
<dbReference type="HOGENOM" id="CLU_1511029_0_0_1"/>
<name>T0L836_9MICR</name>
<dbReference type="AlphaFoldDB" id="T0L836"/>
<dbReference type="VEuPathDB" id="MicrosporidiaDB:NAPIS_ORF01746"/>
<proteinExistence type="predicted"/>
<keyword evidence="2" id="KW-1185">Reference proteome</keyword>
<protein>
    <submittedName>
        <fullName evidence="1">Uncharacterized protein</fullName>
    </submittedName>
</protein>
<evidence type="ECO:0000313" key="1">
    <source>
        <dbReference type="EMBL" id="EQB60679.1"/>
    </source>
</evidence>
<evidence type="ECO:0000313" key="2">
    <source>
        <dbReference type="Proteomes" id="UP000053780"/>
    </source>
</evidence>
<sequence>MVLDLIRVYLYEVAKLQFKNRVTQGIFIDILSIEPFLRKNINENITIEEFYKFGPPKLIKCDYLFDLWNNEKIENPRYDIKHVSQTTEDDLNLGPEAEEISHETRLFNKRALVKNKSKFNSPYKNLKIEEVNTDLKSFVKPETYLFDQDLLTLKKKNRKPNQIQMRLYLMKILKLKKI</sequence>
<organism evidence="1 2">
    <name type="scientific">Vairimorpha apis BRL 01</name>
    <dbReference type="NCBI Taxonomy" id="1037528"/>
    <lineage>
        <taxon>Eukaryota</taxon>
        <taxon>Fungi</taxon>
        <taxon>Fungi incertae sedis</taxon>
        <taxon>Microsporidia</taxon>
        <taxon>Nosematidae</taxon>
        <taxon>Vairimorpha</taxon>
    </lineage>
</organism>
<dbReference type="EMBL" id="KE647255">
    <property type="protein sequence ID" value="EQB60679.1"/>
    <property type="molecule type" value="Genomic_DNA"/>
</dbReference>
<gene>
    <name evidence="1" type="ORF">NAPIS_ORF01746</name>
</gene>